<accession>A0A382GFZ0</accession>
<dbReference type="GO" id="GO:0003824">
    <property type="term" value="F:catalytic activity"/>
    <property type="evidence" value="ECO:0007669"/>
    <property type="project" value="InterPro"/>
</dbReference>
<name>A0A382GFZ0_9ZZZZ</name>
<dbReference type="SUPFAM" id="SSF75304">
    <property type="entry name" value="Amidase signature (AS) enzymes"/>
    <property type="match status" value="1"/>
</dbReference>
<dbReference type="InterPro" id="IPR023631">
    <property type="entry name" value="Amidase_dom"/>
</dbReference>
<gene>
    <name evidence="2" type="ORF">METZ01_LOCUS226401</name>
</gene>
<dbReference type="Pfam" id="PF01425">
    <property type="entry name" value="Amidase"/>
    <property type="match status" value="1"/>
</dbReference>
<dbReference type="Gene3D" id="3.90.1300.10">
    <property type="entry name" value="Amidase signature (AS) domain"/>
    <property type="match status" value="1"/>
</dbReference>
<evidence type="ECO:0000313" key="2">
    <source>
        <dbReference type="EMBL" id="SVB73547.1"/>
    </source>
</evidence>
<protein>
    <recommendedName>
        <fullName evidence="1">Amidase domain-containing protein</fullName>
    </recommendedName>
</protein>
<sequence length="359" mass="37606">MNNALWGLDTVTLTAGIRNRQFTSRNVVTACLERIEATNPQLNALTEVRPEAALEAADAADIAVAEGQPLGLLHGIPVVIKACVDVAGWATDQGCAALQANIAEQNSTCVQNWLDAGAIVLGRSNTPEFACRWETTNDLHGATHNPWDAERSPGGSSGGTAAALTVGMVPLGHGTDLGGSLRHPAQACGVASIRPGRGRVPGWNPTDPAEPAIGFQLMNTDGAMARRVGDLQLGLQAMVANDLRDPWSLPLPLEQPGQSKPSVALVVDPANGGISQQVRSGVEHAGKLLAEAGYEVEEIEPPAITEAADLWMTICLGELLALLEPAVKDICGPTLQRTFDCFRAALPIPSLQQYASAFG</sequence>
<dbReference type="InterPro" id="IPR000120">
    <property type="entry name" value="Amidase"/>
</dbReference>
<dbReference type="PANTHER" id="PTHR11895">
    <property type="entry name" value="TRANSAMIDASE"/>
    <property type="match status" value="1"/>
</dbReference>
<dbReference type="InterPro" id="IPR036928">
    <property type="entry name" value="AS_sf"/>
</dbReference>
<dbReference type="AlphaFoldDB" id="A0A382GFZ0"/>
<dbReference type="PANTHER" id="PTHR11895:SF7">
    <property type="entry name" value="GLUTAMYL-TRNA(GLN) AMIDOTRANSFERASE SUBUNIT A, MITOCHONDRIAL"/>
    <property type="match status" value="1"/>
</dbReference>
<feature type="domain" description="Amidase" evidence="1">
    <location>
        <begin position="27"/>
        <end position="318"/>
    </location>
</feature>
<dbReference type="EMBL" id="UINC01055076">
    <property type="protein sequence ID" value="SVB73547.1"/>
    <property type="molecule type" value="Genomic_DNA"/>
</dbReference>
<reference evidence="2" key="1">
    <citation type="submission" date="2018-05" db="EMBL/GenBank/DDBJ databases">
        <authorList>
            <person name="Lanie J.A."/>
            <person name="Ng W.-L."/>
            <person name="Kazmierczak K.M."/>
            <person name="Andrzejewski T.M."/>
            <person name="Davidsen T.M."/>
            <person name="Wayne K.J."/>
            <person name="Tettelin H."/>
            <person name="Glass J.I."/>
            <person name="Rusch D."/>
            <person name="Podicherti R."/>
            <person name="Tsui H.-C.T."/>
            <person name="Winkler M.E."/>
        </authorList>
    </citation>
    <scope>NUCLEOTIDE SEQUENCE</scope>
</reference>
<evidence type="ECO:0000259" key="1">
    <source>
        <dbReference type="Pfam" id="PF01425"/>
    </source>
</evidence>
<feature type="non-terminal residue" evidence="2">
    <location>
        <position position="359"/>
    </location>
</feature>
<organism evidence="2">
    <name type="scientific">marine metagenome</name>
    <dbReference type="NCBI Taxonomy" id="408172"/>
    <lineage>
        <taxon>unclassified sequences</taxon>
        <taxon>metagenomes</taxon>
        <taxon>ecological metagenomes</taxon>
    </lineage>
</organism>
<proteinExistence type="predicted"/>